<gene>
    <name evidence="1" type="ORF">M413DRAFT_421199</name>
</gene>
<dbReference type="HOGENOM" id="CLU_1845337_0_0_1"/>
<reference evidence="2" key="2">
    <citation type="submission" date="2015-01" db="EMBL/GenBank/DDBJ databases">
        <title>Evolutionary Origins and Diversification of the Mycorrhizal Mutualists.</title>
        <authorList>
            <consortium name="DOE Joint Genome Institute"/>
            <consortium name="Mycorrhizal Genomics Consortium"/>
            <person name="Kohler A."/>
            <person name="Kuo A."/>
            <person name="Nagy L.G."/>
            <person name="Floudas D."/>
            <person name="Copeland A."/>
            <person name="Barry K.W."/>
            <person name="Cichocki N."/>
            <person name="Veneault-Fourrey C."/>
            <person name="LaButti K."/>
            <person name="Lindquist E.A."/>
            <person name="Lipzen A."/>
            <person name="Lundell T."/>
            <person name="Morin E."/>
            <person name="Murat C."/>
            <person name="Riley R."/>
            <person name="Ohm R."/>
            <person name="Sun H."/>
            <person name="Tunlid A."/>
            <person name="Henrissat B."/>
            <person name="Grigoriev I.V."/>
            <person name="Hibbett D.S."/>
            <person name="Martin F."/>
        </authorList>
    </citation>
    <scope>NUCLEOTIDE SEQUENCE [LARGE SCALE GENOMIC DNA]</scope>
    <source>
        <strain evidence="2">h7</strain>
    </source>
</reference>
<evidence type="ECO:0008006" key="3">
    <source>
        <dbReference type="Google" id="ProtNLM"/>
    </source>
</evidence>
<protein>
    <recommendedName>
        <fullName evidence="3">Aminoglycoside phosphotransferase domain-containing protein</fullName>
    </recommendedName>
</protein>
<keyword evidence="2" id="KW-1185">Reference proteome</keyword>
<dbReference type="AlphaFoldDB" id="A0A0C3C2R9"/>
<name>A0A0C3C2R9_HEBCY</name>
<dbReference type="EMBL" id="KN831794">
    <property type="protein sequence ID" value="KIM37911.1"/>
    <property type="molecule type" value="Genomic_DNA"/>
</dbReference>
<reference evidence="1 2" key="1">
    <citation type="submission" date="2014-04" db="EMBL/GenBank/DDBJ databases">
        <authorList>
            <consortium name="DOE Joint Genome Institute"/>
            <person name="Kuo A."/>
            <person name="Gay G."/>
            <person name="Dore J."/>
            <person name="Kohler A."/>
            <person name="Nagy L.G."/>
            <person name="Floudas D."/>
            <person name="Copeland A."/>
            <person name="Barry K.W."/>
            <person name="Cichocki N."/>
            <person name="Veneault-Fourrey C."/>
            <person name="LaButti K."/>
            <person name="Lindquist E.A."/>
            <person name="Lipzen A."/>
            <person name="Lundell T."/>
            <person name="Morin E."/>
            <person name="Murat C."/>
            <person name="Sun H."/>
            <person name="Tunlid A."/>
            <person name="Henrissat B."/>
            <person name="Grigoriev I.V."/>
            <person name="Hibbett D.S."/>
            <person name="Martin F."/>
            <person name="Nordberg H.P."/>
            <person name="Cantor M.N."/>
            <person name="Hua S.X."/>
        </authorList>
    </citation>
    <scope>NUCLEOTIDE SEQUENCE [LARGE SCALE GENOMIC DNA]</scope>
    <source>
        <strain evidence="2">h7</strain>
    </source>
</reference>
<sequence length="139" mass="16033">MPDFGFQNVLVDDDGTVTGLLDWDGNDTVPRQSGYARYPLWIMRDWDAFLYSYAEMADGEIELLIPLAHISRNAWPKTPYIIVMLAKHAFGREAENFLSSYDIEHAVKEAPWFKNYLVEVERHVPPSGEDRAIWKLGEN</sequence>
<accession>A0A0C3C2R9</accession>
<dbReference type="Proteomes" id="UP000053424">
    <property type="component" value="Unassembled WGS sequence"/>
</dbReference>
<organism evidence="1 2">
    <name type="scientific">Hebeloma cylindrosporum</name>
    <dbReference type="NCBI Taxonomy" id="76867"/>
    <lineage>
        <taxon>Eukaryota</taxon>
        <taxon>Fungi</taxon>
        <taxon>Dikarya</taxon>
        <taxon>Basidiomycota</taxon>
        <taxon>Agaricomycotina</taxon>
        <taxon>Agaricomycetes</taxon>
        <taxon>Agaricomycetidae</taxon>
        <taxon>Agaricales</taxon>
        <taxon>Agaricineae</taxon>
        <taxon>Hymenogastraceae</taxon>
        <taxon>Hebeloma</taxon>
    </lineage>
</organism>
<evidence type="ECO:0000313" key="2">
    <source>
        <dbReference type="Proteomes" id="UP000053424"/>
    </source>
</evidence>
<proteinExistence type="predicted"/>
<evidence type="ECO:0000313" key="1">
    <source>
        <dbReference type="EMBL" id="KIM37911.1"/>
    </source>
</evidence>
<dbReference type="OrthoDB" id="10003767at2759"/>